<reference evidence="1" key="1">
    <citation type="journal article" date="2015" name="Nature">
        <title>Complex archaea that bridge the gap between prokaryotes and eukaryotes.</title>
        <authorList>
            <person name="Spang A."/>
            <person name="Saw J.H."/>
            <person name="Jorgensen S.L."/>
            <person name="Zaremba-Niedzwiedzka K."/>
            <person name="Martijn J."/>
            <person name="Lind A.E."/>
            <person name="van Eijk R."/>
            <person name="Schleper C."/>
            <person name="Guy L."/>
            <person name="Ettema T.J."/>
        </authorList>
    </citation>
    <scope>NUCLEOTIDE SEQUENCE</scope>
</reference>
<sequence length="64" mass="7172">MIFAPHFTIAIVNGPLLQRQMGLLKRKRKGLLSISGWKAYIRHEDTNHCGIAYGGNGKHSEIQV</sequence>
<gene>
    <name evidence="1" type="ORF">LCGC14_1755310</name>
</gene>
<dbReference type="EMBL" id="LAZR01016247">
    <property type="protein sequence ID" value="KKM05326.1"/>
    <property type="molecule type" value="Genomic_DNA"/>
</dbReference>
<protein>
    <submittedName>
        <fullName evidence="1">Uncharacterized protein</fullName>
    </submittedName>
</protein>
<accession>A0A0F9JHV4</accession>
<evidence type="ECO:0000313" key="1">
    <source>
        <dbReference type="EMBL" id="KKM05326.1"/>
    </source>
</evidence>
<dbReference type="AlphaFoldDB" id="A0A0F9JHV4"/>
<name>A0A0F9JHV4_9ZZZZ</name>
<comment type="caution">
    <text evidence="1">The sequence shown here is derived from an EMBL/GenBank/DDBJ whole genome shotgun (WGS) entry which is preliminary data.</text>
</comment>
<proteinExistence type="predicted"/>
<organism evidence="1">
    <name type="scientific">marine sediment metagenome</name>
    <dbReference type="NCBI Taxonomy" id="412755"/>
    <lineage>
        <taxon>unclassified sequences</taxon>
        <taxon>metagenomes</taxon>
        <taxon>ecological metagenomes</taxon>
    </lineage>
</organism>